<reference evidence="4" key="2">
    <citation type="submission" date="2021-04" db="EMBL/GenBank/DDBJ databases">
        <authorList>
            <person name="Gilroy R."/>
        </authorList>
    </citation>
    <scope>NUCLEOTIDE SEQUENCE</scope>
    <source>
        <strain evidence="4">G3-2149</strain>
    </source>
</reference>
<proteinExistence type="predicted"/>
<evidence type="ECO:0000256" key="1">
    <source>
        <dbReference type="ARBA" id="ARBA00022729"/>
    </source>
</evidence>
<gene>
    <name evidence="4" type="ORF">H9789_10670</name>
</gene>
<feature type="signal peptide" evidence="2">
    <location>
        <begin position="1"/>
        <end position="20"/>
    </location>
</feature>
<evidence type="ECO:0000259" key="3">
    <source>
        <dbReference type="Pfam" id="PF13505"/>
    </source>
</evidence>
<dbReference type="EMBL" id="JAHLFU010000219">
    <property type="protein sequence ID" value="MBU3854255.1"/>
    <property type="molecule type" value="Genomic_DNA"/>
</dbReference>
<evidence type="ECO:0000313" key="4">
    <source>
        <dbReference type="EMBL" id="MBU3854255.1"/>
    </source>
</evidence>
<dbReference type="AlphaFoldDB" id="A0A9E2P470"/>
<feature type="chain" id="PRO_5039221217" evidence="2">
    <location>
        <begin position="21"/>
        <end position="168"/>
    </location>
</feature>
<dbReference type="InterPro" id="IPR011250">
    <property type="entry name" value="OMP/PagP_B-barrel"/>
</dbReference>
<accession>A0A9E2P470</accession>
<dbReference type="InterPro" id="IPR027385">
    <property type="entry name" value="Beta-barrel_OMP"/>
</dbReference>
<dbReference type="Proteomes" id="UP000823865">
    <property type="component" value="Unassembled WGS sequence"/>
</dbReference>
<evidence type="ECO:0000256" key="2">
    <source>
        <dbReference type="SAM" id="SignalP"/>
    </source>
</evidence>
<organism evidence="4 5">
    <name type="scientific">Candidatus Paraprevotella stercoravium</name>
    <dbReference type="NCBI Taxonomy" id="2838725"/>
    <lineage>
        <taxon>Bacteria</taxon>
        <taxon>Pseudomonadati</taxon>
        <taxon>Bacteroidota</taxon>
        <taxon>Bacteroidia</taxon>
        <taxon>Bacteroidales</taxon>
        <taxon>Prevotellaceae</taxon>
        <taxon>Paraprevotella</taxon>
    </lineage>
</organism>
<comment type="caution">
    <text evidence="4">The sequence shown here is derived from an EMBL/GenBank/DDBJ whole genome shotgun (WGS) entry which is preliminary data.</text>
</comment>
<dbReference type="SUPFAM" id="SSF56925">
    <property type="entry name" value="OMPA-like"/>
    <property type="match status" value="1"/>
</dbReference>
<reference evidence="4" key="1">
    <citation type="journal article" date="2021" name="PeerJ">
        <title>Extensive microbial diversity within the chicken gut microbiome revealed by metagenomics and culture.</title>
        <authorList>
            <person name="Gilroy R."/>
            <person name="Ravi A."/>
            <person name="Getino M."/>
            <person name="Pursley I."/>
            <person name="Horton D.L."/>
            <person name="Alikhan N.F."/>
            <person name="Baker D."/>
            <person name="Gharbi K."/>
            <person name="Hall N."/>
            <person name="Watson M."/>
            <person name="Adriaenssens E.M."/>
            <person name="Foster-Nyarko E."/>
            <person name="Jarju S."/>
            <person name="Secka A."/>
            <person name="Antonio M."/>
            <person name="Oren A."/>
            <person name="Chaudhuri R.R."/>
            <person name="La Ragione R."/>
            <person name="Hildebrand F."/>
            <person name="Pallen M.J."/>
        </authorList>
    </citation>
    <scope>NUCLEOTIDE SEQUENCE</scope>
    <source>
        <strain evidence="4">G3-2149</strain>
    </source>
</reference>
<feature type="domain" description="Outer membrane protein beta-barrel" evidence="3">
    <location>
        <begin position="7"/>
        <end position="137"/>
    </location>
</feature>
<dbReference type="Pfam" id="PF13505">
    <property type="entry name" value="OMP_b-brl"/>
    <property type="match status" value="1"/>
</dbReference>
<name>A0A9E2P470_9BACT</name>
<dbReference type="Gene3D" id="2.40.160.20">
    <property type="match status" value="1"/>
</dbReference>
<protein>
    <submittedName>
        <fullName evidence="4">Outer membrane beta-barrel protein</fullName>
    </submittedName>
</protein>
<sequence>MKKFLLIAVMAVLGAVSAKAQVRLGGEVAVWYNNDTENTSYAFMPEIGYKLNNHWEVGTQIGFTGHSDQDGLNFKFAPFARYTFLRAGIFSMFGEGGFAVATAKHKDTAFNIGLRPGVDVELSEHWSLEAHLGFLGFAANKGGIAGMQQSGFGFDFANGTSFGLIYQF</sequence>
<keyword evidence="1 2" id="KW-0732">Signal</keyword>
<evidence type="ECO:0000313" key="5">
    <source>
        <dbReference type="Proteomes" id="UP000823865"/>
    </source>
</evidence>